<comment type="catalytic activity">
    <reaction evidence="25">
        <text>1-(9Z-octadecenoyl)-2-(9Z,12Z-octadecadienoyl)-sn-glycerol + H2O = 2-(9Z,12Z-octadecadienoyl)-glycerol + (9Z)-octadecenoate + H(+)</text>
        <dbReference type="Rhea" id="RHEA:38523"/>
        <dbReference type="ChEBI" id="CHEBI:15377"/>
        <dbReference type="ChEBI" id="CHEBI:15378"/>
        <dbReference type="ChEBI" id="CHEBI:30823"/>
        <dbReference type="ChEBI" id="CHEBI:75450"/>
        <dbReference type="ChEBI" id="CHEBI:75457"/>
    </reaction>
    <physiologicalReaction direction="left-to-right" evidence="25">
        <dbReference type="Rhea" id="RHEA:38524"/>
    </physiologicalReaction>
</comment>
<dbReference type="EC" id="3.1.1.116" evidence="21"/>
<dbReference type="GO" id="GO:0019369">
    <property type="term" value="P:arachidonate metabolic process"/>
    <property type="evidence" value="ECO:0007669"/>
    <property type="project" value="TreeGrafter"/>
</dbReference>
<comment type="cofactor">
    <cofactor evidence="1">
        <name>Ca(2+)</name>
        <dbReference type="ChEBI" id="CHEBI:29108"/>
    </cofactor>
</comment>
<dbReference type="FunFam" id="3.40.50.1820:FF:000015">
    <property type="entry name" value="Sn1-specific diacylglycerol lipase alpha"/>
    <property type="match status" value="1"/>
</dbReference>
<gene>
    <name evidence="36" type="ORF">KUF71_003109</name>
</gene>
<organism evidence="36 37">
    <name type="scientific">Frankliniella fusca</name>
    <dbReference type="NCBI Taxonomy" id="407009"/>
    <lineage>
        <taxon>Eukaryota</taxon>
        <taxon>Metazoa</taxon>
        <taxon>Ecdysozoa</taxon>
        <taxon>Arthropoda</taxon>
        <taxon>Hexapoda</taxon>
        <taxon>Insecta</taxon>
        <taxon>Pterygota</taxon>
        <taxon>Neoptera</taxon>
        <taxon>Paraneoptera</taxon>
        <taxon>Thysanoptera</taxon>
        <taxon>Terebrantia</taxon>
        <taxon>Thripoidea</taxon>
        <taxon>Thripidae</taxon>
        <taxon>Frankliniella</taxon>
    </lineage>
</organism>
<feature type="transmembrane region" description="Helical" evidence="34">
    <location>
        <begin position="142"/>
        <end position="165"/>
    </location>
</feature>
<comment type="caution">
    <text evidence="36">The sequence shown here is derived from an EMBL/GenBank/DDBJ whole genome shotgun (WGS) entry which is preliminary data.</text>
</comment>
<evidence type="ECO:0000256" key="18">
    <source>
        <dbReference type="ARBA" id="ARBA00023257"/>
    </source>
</evidence>
<keyword evidence="17" id="KW-0325">Glycoprotein</keyword>
<comment type="subcellular location">
    <subcellularLocation>
        <location evidence="2">Cell projection</location>
        <location evidence="2">Dendritic spine membrane</location>
        <topology evidence="2">Multi-pass membrane protein</topology>
    </subcellularLocation>
    <subcellularLocation>
        <location evidence="3">Early endosome membrane</location>
        <topology evidence="3">Multi-pass membrane protein</topology>
    </subcellularLocation>
    <subcellularLocation>
        <location evidence="22">Postsynaptic density membrane</location>
        <topology evidence="22">Multi-pass membrane protein</topology>
    </subcellularLocation>
</comment>
<reference evidence="36" key="1">
    <citation type="submission" date="2021-07" db="EMBL/GenBank/DDBJ databases">
        <authorList>
            <person name="Catto M.A."/>
            <person name="Jacobson A."/>
            <person name="Kennedy G."/>
            <person name="Labadie P."/>
            <person name="Hunt B.G."/>
            <person name="Srinivasan R."/>
        </authorList>
    </citation>
    <scope>NUCLEOTIDE SEQUENCE</scope>
    <source>
        <strain evidence="36">PL_HMW_Pooled</strain>
        <tissue evidence="36">Head</tissue>
    </source>
</reference>
<evidence type="ECO:0000256" key="32">
    <source>
        <dbReference type="ARBA" id="ARBA00082132"/>
    </source>
</evidence>
<dbReference type="AlphaFoldDB" id="A0AAE1L5X1"/>
<dbReference type="EMBL" id="JAHWGI010000011">
    <property type="protein sequence ID" value="KAK3907610.1"/>
    <property type="molecule type" value="Genomic_DNA"/>
</dbReference>
<evidence type="ECO:0000256" key="17">
    <source>
        <dbReference type="ARBA" id="ARBA00023180"/>
    </source>
</evidence>
<accession>A0AAE1L5X1</accession>
<dbReference type="CDD" id="cd00519">
    <property type="entry name" value="Lipase_3"/>
    <property type="match status" value="1"/>
</dbReference>
<dbReference type="PANTHER" id="PTHR45792">
    <property type="entry name" value="DIACYLGLYCEROL LIPASE HOMOLOG-RELATED"/>
    <property type="match status" value="1"/>
</dbReference>
<keyword evidence="12" id="KW-0442">Lipid degradation</keyword>
<evidence type="ECO:0000256" key="16">
    <source>
        <dbReference type="ARBA" id="ARBA00023136"/>
    </source>
</evidence>
<evidence type="ECO:0000256" key="31">
    <source>
        <dbReference type="ARBA" id="ARBA00081678"/>
    </source>
</evidence>
<keyword evidence="16 34" id="KW-0472">Membrane</keyword>
<feature type="domain" description="Fungal lipase-type" evidence="35">
    <location>
        <begin position="409"/>
        <end position="545"/>
    </location>
</feature>
<comment type="catalytic activity">
    <reaction evidence="27">
        <text>1-octadecanoyl-2-(5Z,8Z,11Z,14Z-eicosatetraenoyl)-sn-glycerol + H2O = 2-(5Z,8Z,11Z,14Z-eicosatetraenoyl)-glycerol + octadecanoate + H(+)</text>
        <dbReference type="Rhea" id="RHEA:38507"/>
        <dbReference type="ChEBI" id="CHEBI:15377"/>
        <dbReference type="ChEBI" id="CHEBI:15378"/>
        <dbReference type="ChEBI" id="CHEBI:25629"/>
        <dbReference type="ChEBI" id="CHEBI:52392"/>
        <dbReference type="ChEBI" id="CHEBI:75728"/>
    </reaction>
    <physiologicalReaction direction="left-to-right" evidence="27">
        <dbReference type="Rhea" id="RHEA:38508"/>
    </physiologicalReaction>
</comment>
<evidence type="ECO:0000256" key="15">
    <source>
        <dbReference type="ARBA" id="ARBA00023098"/>
    </source>
</evidence>
<keyword evidence="19" id="KW-0966">Cell projection</keyword>
<evidence type="ECO:0000256" key="9">
    <source>
        <dbReference type="ARBA" id="ARBA00022753"/>
    </source>
</evidence>
<reference evidence="36" key="2">
    <citation type="journal article" date="2023" name="BMC Genomics">
        <title>Pest status, molecular evolution, and epigenetic factors derived from the genome assembly of Frankliniella fusca, a thysanopteran phytovirus vector.</title>
        <authorList>
            <person name="Catto M.A."/>
            <person name="Labadie P.E."/>
            <person name="Jacobson A.L."/>
            <person name="Kennedy G.G."/>
            <person name="Srinivasan R."/>
            <person name="Hunt B.G."/>
        </authorList>
    </citation>
    <scope>NUCLEOTIDE SEQUENCE</scope>
    <source>
        <strain evidence="36">PL_HMW_Pooled</strain>
    </source>
</reference>
<evidence type="ECO:0000256" key="29">
    <source>
        <dbReference type="ARBA" id="ARBA00063298"/>
    </source>
</evidence>
<evidence type="ECO:0000256" key="23">
    <source>
        <dbReference type="ARBA" id="ARBA00048382"/>
    </source>
</evidence>
<comment type="subunit">
    <text evidence="29">Interacts (via C-terminal) with CAMK2A; leading to the phosphorylation and inhibition of DAGLA enzymatic activity. Interacts (via PPXXF motif) with HOMER1 and HOMER2; this interaction is required for DAGLA membrane localization.</text>
</comment>
<proteinExistence type="inferred from homology"/>
<dbReference type="GO" id="GO:0032591">
    <property type="term" value="C:dendritic spine membrane"/>
    <property type="evidence" value="ECO:0007669"/>
    <property type="project" value="UniProtKB-SubCell"/>
</dbReference>
<feature type="compositionally biased region" description="Polar residues" evidence="33">
    <location>
        <begin position="862"/>
        <end position="880"/>
    </location>
</feature>
<keyword evidence="13 34" id="KW-1133">Transmembrane helix</keyword>
<evidence type="ECO:0000256" key="5">
    <source>
        <dbReference type="ARBA" id="ARBA00022475"/>
    </source>
</evidence>
<evidence type="ECO:0000256" key="2">
    <source>
        <dbReference type="ARBA" id="ARBA00004332"/>
    </source>
</evidence>
<evidence type="ECO:0000256" key="20">
    <source>
        <dbReference type="ARBA" id="ARBA00024531"/>
    </source>
</evidence>
<evidence type="ECO:0000256" key="19">
    <source>
        <dbReference type="ARBA" id="ARBA00023273"/>
    </source>
</evidence>
<evidence type="ECO:0000256" key="11">
    <source>
        <dbReference type="ARBA" id="ARBA00022837"/>
    </source>
</evidence>
<feature type="transmembrane region" description="Helical" evidence="34">
    <location>
        <begin position="67"/>
        <end position="88"/>
    </location>
</feature>
<dbReference type="GO" id="GO:0098839">
    <property type="term" value="C:postsynaptic density membrane"/>
    <property type="evidence" value="ECO:0007669"/>
    <property type="project" value="UniProtKB-SubCell"/>
</dbReference>
<keyword evidence="7 34" id="KW-0812">Transmembrane</keyword>
<comment type="catalytic activity">
    <reaction evidence="28">
        <text>1-(9Z-octadecenoyl)-2-O-(5Z,8Z,11Z,14Z-eicosatetraenyl)-sn-glycerol + H2O = 2-O-(5Z,8Z,11Z,14Z)-eicosatetraenylglycerol + (9Z)-octadecenoate + H(+)</text>
        <dbReference type="Rhea" id="RHEA:38527"/>
        <dbReference type="ChEBI" id="CHEBI:15377"/>
        <dbReference type="ChEBI" id="CHEBI:15378"/>
        <dbReference type="ChEBI" id="CHEBI:30823"/>
        <dbReference type="ChEBI" id="CHEBI:75913"/>
        <dbReference type="ChEBI" id="CHEBI:75914"/>
    </reaction>
    <physiologicalReaction direction="left-to-right" evidence="28">
        <dbReference type="Rhea" id="RHEA:38528"/>
    </physiologicalReaction>
</comment>
<keyword evidence="9" id="KW-0967">Endosome</keyword>
<keyword evidence="14" id="KW-0770">Synapse</keyword>
<feature type="transmembrane region" description="Helical" evidence="34">
    <location>
        <begin position="30"/>
        <end position="47"/>
    </location>
</feature>
<dbReference type="InterPro" id="IPR029058">
    <property type="entry name" value="AB_hydrolase_fold"/>
</dbReference>
<evidence type="ECO:0000313" key="37">
    <source>
        <dbReference type="Proteomes" id="UP001219518"/>
    </source>
</evidence>
<evidence type="ECO:0000256" key="27">
    <source>
        <dbReference type="ARBA" id="ARBA00052106"/>
    </source>
</evidence>
<feature type="region of interest" description="Disordered" evidence="33">
    <location>
        <begin position="702"/>
        <end position="724"/>
    </location>
</feature>
<evidence type="ECO:0000256" key="21">
    <source>
        <dbReference type="ARBA" id="ARBA00026104"/>
    </source>
</evidence>
<evidence type="ECO:0000256" key="8">
    <source>
        <dbReference type="ARBA" id="ARBA00022723"/>
    </source>
</evidence>
<dbReference type="GO" id="GO:0047372">
    <property type="term" value="F:monoacylglycerol lipase activity"/>
    <property type="evidence" value="ECO:0007669"/>
    <property type="project" value="UniProtKB-ARBA"/>
</dbReference>
<evidence type="ECO:0000256" key="22">
    <source>
        <dbReference type="ARBA" id="ARBA00037872"/>
    </source>
</evidence>
<evidence type="ECO:0000256" key="24">
    <source>
        <dbReference type="ARBA" id="ARBA00050486"/>
    </source>
</evidence>
<evidence type="ECO:0000256" key="33">
    <source>
        <dbReference type="SAM" id="MobiDB-lite"/>
    </source>
</evidence>
<evidence type="ECO:0000256" key="7">
    <source>
        <dbReference type="ARBA" id="ARBA00022692"/>
    </source>
</evidence>
<dbReference type="InterPro" id="IPR002921">
    <property type="entry name" value="Fungal_lipase-type"/>
</dbReference>
<evidence type="ECO:0000313" key="36">
    <source>
        <dbReference type="EMBL" id="KAK3907610.1"/>
    </source>
</evidence>
<dbReference type="SUPFAM" id="SSF53474">
    <property type="entry name" value="alpha/beta-Hydrolases"/>
    <property type="match status" value="1"/>
</dbReference>
<evidence type="ECO:0000256" key="26">
    <source>
        <dbReference type="ARBA" id="ARBA00050861"/>
    </source>
</evidence>
<keyword evidence="8" id="KW-0479">Metal-binding</keyword>
<comment type="catalytic activity">
    <reaction evidence="26">
        <text>1-(9Z-octadecenoyl)-2-(5Z,8Z,11Z,14Z-eicosatetraenoyl)-sn-glycerol + H2O = 2-(5Z,8Z,11Z,14Z-eicosatetraenoyl)-glycerol + (9Z)-octadecenoate + H(+)</text>
        <dbReference type="Rhea" id="RHEA:38515"/>
        <dbReference type="ChEBI" id="CHEBI:15377"/>
        <dbReference type="ChEBI" id="CHEBI:15378"/>
        <dbReference type="ChEBI" id="CHEBI:30823"/>
        <dbReference type="ChEBI" id="CHEBI:52392"/>
        <dbReference type="ChEBI" id="CHEBI:75449"/>
    </reaction>
    <physiologicalReaction direction="left-to-right" evidence="26">
        <dbReference type="Rhea" id="RHEA:38516"/>
    </physiologicalReaction>
</comment>
<evidence type="ECO:0000256" key="28">
    <source>
        <dbReference type="ARBA" id="ARBA00052463"/>
    </source>
</evidence>
<evidence type="ECO:0000259" key="35">
    <source>
        <dbReference type="Pfam" id="PF01764"/>
    </source>
</evidence>
<dbReference type="GO" id="GO:0046872">
    <property type="term" value="F:metal ion binding"/>
    <property type="evidence" value="ECO:0007669"/>
    <property type="project" value="UniProtKB-KW"/>
</dbReference>
<dbReference type="Gene3D" id="3.40.50.1820">
    <property type="entry name" value="alpha/beta hydrolase"/>
    <property type="match status" value="1"/>
</dbReference>
<evidence type="ECO:0000256" key="10">
    <source>
        <dbReference type="ARBA" id="ARBA00022801"/>
    </source>
</evidence>
<comment type="catalytic activity">
    <reaction evidence="23">
        <text>1,2-di-(9Z-octadecenoyl)-sn-glycerol + H2O = 2-(9Z-octadecenoyl)-glycerol + (9Z)-octadecenoate + H(+)</text>
        <dbReference type="Rhea" id="RHEA:38511"/>
        <dbReference type="ChEBI" id="CHEBI:15377"/>
        <dbReference type="ChEBI" id="CHEBI:15378"/>
        <dbReference type="ChEBI" id="CHEBI:30823"/>
        <dbReference type="ChEBI" id="CHEBI:52333"/>
        <dbReference type="ChEBI" id="CHEBI:73990"/>
    </reaction>
    <physiologicalReaction direction="left-to-right" evidence="23">
        <dbReference type="Rhea" id="RHEA:38512"/>
    </physiologicalReaction>
</comment>
<evidence type="ECO:0000256" key="13">
    <source>
        <dbReference type="ARBA" id="ARBA00022989"/>
    </source>
</evidence>
<dbReference type="GO" id="GO:0004465">
    <property type="term" value="F:lipoprotein lipase activity"/>
    <property type="evidence" value="ECO:0007669"/>
    <property type="project" value="TreeGrafter"/>
</dbReference>
<evidence type="ECO:0000256" key="4">
    <source>
        <dbReference type="ARBA" id="ARBA00010701"/>
    </source>
</evidence>
<keyword evidence="18" id="KW-0628">Postsynaptic cell membrane</keyword>
<feature type="transmembrane region" description="Helical" evidence="34">
    <location>
        <begin position="109"/>
        <end position="130"/>
    </location>
</feature>
<comment type="catalytic activity">
    <reaction evidence="20">
        <text>a 1,2-diacyl-sn-glycerol + H2O = a 2-acylglycerol + a fatty acid + H(+)</text>
        <dbReference type="Rhea" id="RHEA:33275"/>
        <dbReference type="ChEBI" id="CHEBI:15377"/>
        <dbReference type="ChEBI" id="CHEBI:15378"/>
        <dbReference type="ChEBI" id="CHEBI:17389"/>
        <dbReference type="ChEBI" id="CHEBI:17815"/>
        <dbReference type="ChEBI" id="CHEBI:28868"/>
        <dbReference type="EC" id="3.1.1.116"/>
    </reaction>
    <physiologicalReaction direction="left-to-right" evidence="20">
        <dbReference type="Rhea" id="RHEA:33276"/>
    </physiologicalReaction>
</comment>
<dbReference type="Pfam" id="PF01764">
    <property type="entry name" value="Lipase_3"/>
    <property type="match status" value="1"/>
</dbReference>
<keyword evidence="6" id="KW-0597">Phosphoprotein</keyword>
<dbReference type="InterPro" id="IPR052214">
    <property type="entry name" value="DAG_Lipase-Related"/>
</dbReference>
<name>A0AAE1L5X1_9NEOP</name>
<evidence type="ECO:0000256" key="30">
    <source>
        <dbReference type="ARBA" id="ARBA00071957"/>
    </source>
</evidence>
<keyword evidence="11" id="KW-0106">Calcium</keyword>
<dbReference type="GO" id="GO:0098921">
    <property type="term" value="P:retrograde trans-synaptic signaling by endocannabinoid"/>
    <property type="evidence" value="ECO:0007669"/>
    <property type="project" value="UniProtKB-ARBA"/>
</dbReference>
<keyword evidence="15" id="KW-0443">Lipid metabolism</keyword>
<keyword evidence="10" id="KW-0378">Hydrolase</keyword>
<feature type="transmembrane region" description="Helical" evidence="34">
    <location>
        <begin position="479"/>
        <end position="500"/>
    </location>
</feature>
<comment type="similarity">
    <text evidence="4">Belongs to the AB hydrolase superfamily. Lipase family.</text>
</comment>
<dbReference type="Proteomes" id="UP001219518">
    <property type="component" value="Unassembled WGS sequence"/>
</dbReference>
<dbReference type="PANTHER" id="PTHR45792:SF8">
    <property type="entry name" value="DIACYLGLYCEROL LIPASE-ALPHA"/>
    <property type="match status" value="1"/>
</dbReference>
<protein>
    <recommendedName>
        <fullName evidence="30">Diacylglycerol lipase-alpha</fullName>
        <ecNumber evidence="21">3.1.1.116</ecNumber>
    </recommendedName>
    <alternativeName>
        <fullName evidence="32">Neural stem cell-derived dendrite regulator</fullName>
    </alternativeName>
    <alternativeName>
        <fullName evidence="31">Sn1-specific diacylglycerol lipase alpha</fullName>
    </alternativeName>
</protein>
<keyword evidence="37" id="KW-1185">Reference proteome</keyword>
<evidence type="ECO:0000256" key="34">
    <source>
        <dbReference type="SAM" id="Phobius"/>
    </source>
</evidence>
<evidence type="ECO:0000256" key="6">
    <source>
        <dbReference type="ARBA" id="ARBA00022553"/>
    </source>
</evidence>
<feature type="region of interest" description="Disordered" evidence="33">
    <location>
        <begin position="862"/>
        <end position="890"/>
    </location>
</feature>
<evidence type="ECO:0000256" key="12">
    <source>
        <dbReference type="ARBA" id="ARBA00022963"/>
    </source>
</evidence>
<dbReference type="GO" id="GO:0046340">
    <property type="term" value="P:diacylglycerol catabolic process"/>
    <property type="evidence" value="ECO:0007669"/>
    <property type="project" value="TreeGrafter"/>
</dbReference>
<keyword evidence="5" id="KW-1003">Cell membrane</keyword>
<sequence length="1257" mass="138881">MGFQPTSPRFNSSSSKEITSIQLIVLKNNNPSVFVVFRVAALIAMLATTEMQRSTVWCVRQLWRHFVGYLCILVVYVVLEAMISVTAMRGGILEVERRASIKYQIYCRLGVMVLELVWLVLGSTWLVFHYDGCPVDTTTKNVMLALIISNGVMFLSVVLTGWCSYDAAGRSWVKMKKYQRSMREAESRFQYKRSGSRNRNWRQRKVMRAYQQSWNSRCKWLFCCVQGTDRNRNSFTDIARLLSDFFRDLDVVPSDVVAGLVLLRKFQKIEREAIVSQRKNDTYEFLSGVAVTSQTRFLALHDPQHYQHFQDVIHYMNFALAAYGWPMYLITNQLGLCKLCPKLSCMCMPCVGPKDSAVIVEDNCCQCNYAALQKMVQEGEVDVVYATYHVEVGETPFFVAVDYDRQKVVISIRGTLSMKDVITDLNAESETLPLDPPREDWSGHKGMVHAALYIQEKLESDNVLIQAFNHCAERGTQDFGLVLVGHSLGAGAAAILAIMMRQQYPDLQCFAYSPPGGLLSMPAVEYSKQFITSVVVGKDVVPRIGLHQMESLRADLINAIKRSKDPKWKTIMCSVVCCGCAHMPTSAVELSADDSNMMEYQKEKDIAREVAYHPNDSSIALTVHQPLYPPGRIIHVVRHHPKKGENKYEKRWRQVLSKNEPVYQALWANNTDFDEVLISPVMIQDHMPDTVLSALKKVMSSHEKQMKATNSHHRQNSVQSNKSSYVPNDTRPLLIIHFTHICLICTLISGNVAVLEVHHISNENPLPAPDDLTTDSSIGAVEIISLVITTVGPAKPQRTVSTITTTSPLSETLLDSDRSRLLNVGNLTPCTPNAPTPPHRLLLETSFTSLQSPCTEVRVMTGSLNSSNGSQARLTSSSTGGFKWSAGPPVQTPPAALSGIPWECASSVEDRFNSRPSSSGNGTGSQKKVDLIHDDWFGLAPLATPESLSEVSSISSRTSSVHIDRSREYFSICGRTKLGAGGNQDVVLVQGPGESPAFPVLLHSSPRTPRVLRRTPKINGNLSTAAEDIGSNIKFAMTNINLASIAVRRNLPVPIEDANTLTNSSEDEDVSLESFSRPNRYPSDLDIPVRRPSPLSKIPDQSSTECCSEVDCQQLSPCPELVLQIENRPFTFQEQVTIEGSNSNNLRSHKGPVCQTSADSGNYQCGSESLATSECSGDSLSGPWSAHRQTCSEGISSISPPASASGARSIAPDALPLLKNIGLTGSGERDNESILSYGKTCQLSHPNASVEKHESSV</sequence>
<evidence type="ECO:0000256" key="3">
    <source>
        <dbReference type="ARBA" id="ARBA00004520"/>
    </source>
</evidence>
<evidence type="ECO:0000256" key="1">
    <source>
        <dbReference type="ARBA" id="ARBA00001913"/>
    </source>
</evidence>
<evidence type="ECO:0000256" key="14">
    <source>
        <dbReference type="ARBA" id="ARBA00023018"/>
    </source>
</evidence>
<comment type="catalytic activity">
    <reaction evidence="24">
        <text>1-(9Z-octadecenoyl)-2-octadecanoyl-sn-glycerol + H2O = 2-octadecanoylglycerol + (9Z)-octadecenoate + H(+)</text>
        <dbReference type="Rhea" id="RHEA:38519"/>
        <dbReference type="ChEBI" id="CHEBI:15377"/>
        <dbReference type="ChEBI" id="CHEBI:15378"/>
        <dbReference type="ChEBI" id="CHEBI:30823"/>
        <dbReference type="ChEBI" id="CHEBI:75448"/>
        <dbReference type="ChEBI" id="CHEBI:75456"/>
    </reaction>
    <physiologicalReaction direction="left-to-right" evidence="24">
        <dbReference type="Rhea" id="RHEA:38520"/>
    </physiologicalReaction>
</comment>
<evidence type="ECO:0000256" key="25">
    <source>
        <dbReference type="ARBA" id="ARBA00050709"/>
    </source>
</evidence>
<feature type="region of interest" description="Disordered" evidence="33">
    <location>
        <begin position="1059"/>
        <end position="1100"/>
    </location>
</feature>
<dbReference type="GO" id="GO:0031901">
    <property type="term" value="C:early endosome membrane"/>
    <property type="evidence" value="ECO:0007669"/>
    <property type="project" value="UniProtKB-SubCell"/>
</dbReference>